<keyword evidence="2" id="KW-1185">Reference proteome</keyword>
<dbReference type="EMBL" id="QKKF02034128">
    <property type="protein sequence ID" value="RZF33399.1"/>
    <property type="molecule type" value="Genomic_DNA"/>
</dbReference>
<sequence length="85" mass="10099">MTFGKLEWIGERWFGFWEMRGGGGRGVGRSSKDHFRVCLFVSLVVTNCQLQQRLRFGRYHGQVRRGERPRVYNWLDTSHNIKCIH</sequence>
<evidence type="ECO:0000313" key="1">
    <source>
        <dbReference type="EMBL" id="RZF33399.1"/>
    </source>
</evidence>
<proteinExistence type="predicted"/>
<organism evidence="1 2">
    <name type="scientific">Laodelphax striatellus</name>
    <name type="common">Small brown planthopper</name>
    <name type="synonym">Delphax striatella</name>
    <dbReference type="NCBI Taxonomy" id="195883"/>
    <lineage>
        <taxon>Eukaryota</taxon>
        <taxon>Metazoa</taxon>
        <taxon>Ecdysozoa</taxon>
        <taxon>Arthropoda</taxon>
        <taxon>Hexapoda</taxon>
        <taxon>Insecta</taxon>
        <taxon>Pterygota</taxon>
        <taxon>Neoptera</taxon>
        <taxon>Paraneoptera</taxon>
        <taxon>Hemiptera</taxon>
        <taxon>Auchenorrhyncha</taxon>
        <taxon>Fulgoroidea</taxon>
        <taxon>Delphacidae</taxon>
        <taxon>Criomorphinae</taxon>
        <taxon>Laodelphax</taxon>
    </lineage>
</organism>
<dbReference type="Proteomes" id="UP000291343">
    <property type="component" value="Unassembled WGS sequence"/>
</dbReference>
<reference evidence="1 2" key="1">
    <citation type="journal article" date="2017" name="Gigascience">
        <title>Genome sequence of the small brown planthopper, Laodelphax striatellus.</title>
        <authorList>
            <person name="Zhu J."/>
            <person name="Jiang F."/>
            <person name="Wang X."/>
            <person name="Yang P."/>
            <person name="Bao Y."/>
            <person name="Zhao W."/>
            <person name="Wang W."/>
            <person name="Lu H."/>
            <person name="Wang Q."/>
            <person name="Cui N."/>
            <person name="Li J."/>
            <person name="Chen X."/>
            <person name="Luo L."/>
            <person name="Yu J."/>
            <person name="Kang L."/>
            <person name="Cui F."/>
        </authorList>
    </citation>
    <scope>NUCLEOTIDE SEQUENCE [LARGE SCALE GENOMIC DNA]</scope>
    <source>
        <strain evidence="1">Lst14</strain>
    </source>
</reference>
<protein>
    <submittedName>
        <fullName evidence="1">Uncharacterized protein</fullName>
    </submittedName>
</protein>
<dbReference type="InParanoid" id="A0A482WIN7"/>
<evidence type="ECO:0000313" key="2">
    <source>
        <dbReference type="Proteomes" id="UP000291343"/>
    </source>
</evidence>
<name>A0A482WIN7_LAOST</name>
<dbReference type="AlphaFoldDB" id="A0A482WIN7"/>
<accession>A0A482WIN7</accession>
<comment type="caution">
    <text evidence="1">The sequence shown here is derived from an EMBL/GenBank/DDBJ whole genome shotgun (WGS) entry which is preliminary data.</text>
</comment>
<gene>
    <name evidence="1" type="ORF">LSTR_LSTR015360</name>
</gene>